<dbReference type="InterPro" id="IPR007348">
    <property type="entry name" value="CopC_dom"/>
</dbReference>
<dbReference type="Pfam" id="PF04234">
    <property type="entry name" value="CopC"/>
    <property type="match status" value="1"/>
</dbReference>
<comment type="caution">
    <text evidence="8">The sequence shown here is derived from an EMBL/GenBank/DDBJ whole genome shotgun (WGS) entry which is preliminary data.</text>
</comment>
<dbReference type="InterPro" id="IPR014756">
    <property type="entry name" value="Ig_E-set"/>
</dbReference>
<evidence type="ECO:0000256" key="2">
    <source>
        <dbReference type="ARBA" id="ARBA00022723"/>
    </source>
</evidence>
<keyword evidence="3" id="KW-0732">Signal</keyword>
<dbReference type="InterPro" id="IPR032694">
    <property type="entry name" value="CopC/D"/>
</dbReference>
<keyword evidence="6" id="KW-0472">Membrane</keyword>
<dbReference type="GO" id="GO:0030313">
    <property type="term" value="C:cell envelope"/>
    <property type="evidence" value="ECO:0007669"/>
    <property type="project" value="UniProtKB-SubCell"/>
</dbReference>
<feature type="transmembrane region" description="Helical" evidence="6">
    <location>
        <begin position="204"/>
        <end position="223"/>
    </location>
</feature>
<dbReference type="Gene3D" id="2.60.40.1220">
    <property type="match status" value="1"/>
</dbReference>
<dbReference type="Proteomes" id="UP000265581">
    <property type="component" value="Unassembled WGS sequence"/>
</dbReference>
<dbReference type="GO" id="GO:0005507">
    <property type="term" value="F:copper ion binding"/>
    <property type="evidence" value="ECO:0007669"/>
    <property type="project" value="InterPro"/>
</dbReference>
<dbReference type="PANTHER" id="PTHR34820">
    <property type="entry name" value="INNER MEMBRANE PROTEIN YEBZ"/>
    <property type="match status" value="1"/>
</dbReference>
<dbReference type="PANTHER" id="PTHR34820:SF4">
    <property type="entry name" value="INNER MEMBRANE PROTEIN YEBZ"/>
    <property type="match status" value="1"/>
</dbReference>
<keyword evidence="9" id="KW-1185">Reference proteome</keyword>
<comment type="subcellular location">
    <subcellularLocation>
        <location evidence="1">Cell envelope</location>
    </subcellularLocation>
</comment>
<proteinExistence type="predicted"/>
<feature type="region of interest" description="Disordered" evidence="5">
    <location>
        <begin position="1"/>
        <end position="32"/>
    </location>
</feature>
<evidence type="ECO:0000256" key="3">
    <source>
        <dbReference type="ARBA" id="ARBA00022729"/>
    </source>
</evidence>
<gene>
    <name evidence="8" type="ORF">DX116_12885</name>
</gene>
<feature type="domain" description="CopC" evidence="7">
    <location>
        <begin position="88"/>
        <end position="180"/>
    </location>
</feature>
<keyword evidence="6" id="KW-1133">Transmembrane helix</keyword>
<dbReference type="GO" id="GO:0042597">
    <property type="term" value="C:periplasmic space"/>
    <property type="evidence" value="ECO:0007669"/>
    <property type="project" value="InterPro"/>
</dbReference>
<feature type="transmembrane region" description="Helical" evidence="6">
    <location>
        <begin position="61"/>
        <end position="82"/>
    </location>
</feature>
<evidence type="ECO:0000256" key="1">
    <source>
        <dbReference type="ARBA" id="ARBA00004196"/>
    </source>
</evidence>
<dbReference type="AlphaFoldDB" id="A0A371P3B5"/>
<dbReference type="GO" id="GO:0005886">
    <property type="term" value="C:plasma membrane"/>
    <property type="evidence" value="ECO:0007669"/>
    <property type="project" value="TreeGrafter"/>
</dbReference>
<organism evidence="8 9">
    <name type="scientific">Aeromicrobium endophyticum</name>
    <dbReference type="NCBI Taxonomy" id="2292704"/>
    <lineage>
        <taxon>Bacteria</taxon>
        <taxon>Bacillati</taxon>
        <taxon>Actinomycetota</taxon>
        <taxon>Actinomycetes</taxon>
        <taxon>Propionibacteriales</taxon>
        <taxon>Nocardioidaceae</taxon>
        <taxon>Aeromicrobium</taxon>
    </lineage>
</organism>
<dbReference type="GO" id="GO:0046688">
    <property type="term" value="P:response to copper ion"/>
    <property type="evidence" value="ECO:0007669"/>
    <property type="project" value="InterPro"/>
</dbReference>
<evidence type="ECO:0000256" key="5">
    <source>
        <dbReference type="SAM" id="MobiDB-lite"/>
    </source>
</evidence>
<evidence type="ECO:0000259" key="7">
    <source>
        <dbReference type="Pfam" id="PF04234"/>
    </source>
</evidence>
<accession>A0A371P3B5</accession>
<keyword evidence="2" id="KW-0479">Metal-binding</keyword>
<dbReference type="SUPFAM" id="SSF81296">
    <property type="entry name" value="E set domains"/>
    <property type="match status" value="1"/>
</dbReference>
<evidence type="ECO:0000313" key="9">
    <source>
        <dbReference type="Proteomes" id="UP000265581"/>
    </source>
</evidence>
<evidence type="ECO:0000256" key="6">
    <source>
        <dbReference type="SAM" id="Phobius"/>
    </source>
</evidence>
<protein>
    <submittedName>
        <fullName evidence="8">Copper resistance protein CopC</fullName>
    </submittedName>
</protein>
<sequence>MTTTGERAPTRARPRTRPSSASPRTTTATASAPGSAVAPWWWPWRPWLWRCDRLVVVRNNLLLRGIVLGTVALVLGTGLLGAGPASAHAALVGTDPEEGATLATAPSTITFTFNENVSRRAQVAVAAPDGTQVDVGRIRAVDNTVTAAVPDVDQRGTYSASYRVISADGHPVTGTVTYDVTAGRSVKQVDTPAPEGFVHRHRSHFFWGILAAVVAIVLLLAPLRRREEAEEK</sequence>
<evidence type="ECO:0000313" key="8">
    <source>
        <dbReference type="EMBL" id="REK70068.1"/>
    </source>
</evidence>
<reference evidence="8 9" key="1">
    <citation type="submission" date="2018-08" db="EMBL/GenBank/DDBJ databases">
        <title>Aeromicrobium sp. M2KJ-4, whole genome shotgun sequence.</title>
        <authorList>
            <person name="Tuo L."/>
        </authorList>
    </citation>
    <scope>NUCLEOTIDE SEQUENCE [LARGE SCALE GENOMIC DNA]</scope>
    <source>
        <strain evidence="8 9">M2KJ-4</strain>
    </source>
</reference>
<name>A0A371P3B5_9ACTN</name>
<dbReference type="InterPro" id="IPR014755">
    <property type="entry name" value="Cu-Rt/internalin_Ig-like"/>
</dbReference>
<dbReference type="GO" id="GO:0006825">
    <property type="term" value="P:copper ion transport"/>
    <property type="evidence" value="ECO:0007669"/>
    <property type="project" value="InterPro"/>
</dbReference>
<keyword evidence="6" id="KW-0812">Transmembrane</keyword>
<evidence type="ECO:0000256" key="4">
    <source>
        <dbReference type="ARBA" id="ARBA00023008"/>
    </source>
</evidence>
<feature type="compositionally biased region" description="Low complexity" evidence="5">
    <location>
        <begin position="17"/>
        <end position="32"/>
    </location>
</feature>
<dbReference type="EMBL" id="QUBR01000002">
    <property type="protein sequence ID" value="REK70068.1"/>
    <property type="molecule type" value="Genomic_DNA"/>
</dbReference>
<keyword evidence="4" id="KW-0186">Copper</keyword>